<proteinExistence type="predicted"/>
<accession>A0ABR0MLY5</accession>
<keyword evidence="1" id="KW-0472">Membrane</keyword>
<gene>
    <name evidence="2" type="ORF">PVK06_042724</name>
</gene>
<evidence type="ECO:0008006" key="4">
    <source>
        <dbReference type="Google" id="ProtNLM"/>
    </source>
</evidence>
<protein>
    <recommendedName>
        <fullName evidence="4">Transmembrane protein</fullName>
    </recommendedName>
</protein>
<evidence type="ECO:0000313" key="2">
    <source>
        <dbReference type="EMBL" id="KAK5774862.1"/>
    </source>
</evidence>
<evidence type="ECO:0000256" key="1">
    <source>
        <dbReference type="SAM" id="Phobius"/>
    </source>
</evidence>
<keyword evidence="1" id="KW-1133">Transmembrane helix</keyword>
<comment type="caution">
    <text evidence="2">The sequence shown here is derived from an EMBL/GenBank/DDBJ whole genome shotgun (WGS) entry which is preliminary data.</text>
</comment>
<keyword evidence="1" id="KW-0812">Transmembrane</keyword>
<feature type="transmembrane region" description="Helical" evidence="1">
    <location>
        <begin position="94"/>
        <end position="124"/>
    </location>
</feature>
<dbReference type="Proteomes" id="UP001358586">
    <property type="component" value="Chromosome 12"/>
</dbReference>
<name>A0ABR0MLY5_GOSAR</name>
<reference evidence="2 3" key="1">
    <citation type="submission" date="2023-03" db="EMBL/GenBank/DDBJ databases">
        <title>WGS of Gossypium arboreum.</title>
        <authorList>
            <person name="Yu D."/>
        </authorList>
    </citation>
    <scope>NUCLEOTIDE SEQUENCE [LARGE SCALE GENOMIC DNA]</scope>
    <source>
        <tissue evidence="2">Leaf</tissue>
    </source>
</reference>
<keyword evidence="3" id="KW-1185">Reference proteome</keyword>
<dbReference type="EMBL" id="JARKNE010000012">
    <property type="protein sequence ID" value="KAK5774862.1"/>
    <property type="molecule type" value="Genomic_DNA"/>
</dbReference>
<evidence type="ECO:0000313" key="3">
    <source>
        <dbReference type="Proteomes" id="UP001358586"/>
    </source>
</evidence>
<sequence>MEVFSEMGWKGCCSLIIEVGSTKVFFWVENKGSRSWSLFSFFKKIDSRLSSIGNVSFSRVDKQGNAMALVLAVADLNRQGFYLLVACLSDGTCWVVGVLLVVLYLCFGCCSQAGLVLSLLYVVIFPQLC</sequence>
<organism evidence="2 3">
    <name type="scientific">Gossypium arboreum</name>
    <name type="common">Tree cotton</name>
    <name type="synonym">Gossypium nanking</name>
    <dbReference type="NCBI Taxonomy" id="29729"/>
    <lineage>
        <taxon>Eukaryota</taxon>
        <taxon>Viridiplantae</taxon>
        <taxon>Streptophyta</taxon>
        <taxon>Embryophyta</taxon>
        <taxon>Tracheophyta</taxon>
        <taxon>Spermatophyta</taxon>
        <taxon>Magnoliopsida</taxon>
        <taxon>eudicotyledons</taxon>
        <taxon>Gunneridae</taxon>
        <taxon>Pentapetalae</taxon>
        <taxon>rosids</taxon>
        <taxon>malvids</taxon>
        <taxon>Malvales</taxon>
        <taxon>Malvaceae</taxon>
        <taxon>Malvoideae</taxon>
        <taxon>Gossypium</taxon>
    </lineage>
</organism>